<evidence type="ECO:0000259" key="1">
    <source>
        <dbReference type="Pfam" id="PF03464"/>
    </source>
</evidence>
<feature type="domain" description="Pelota N-terminal" evidence="3">
    <location>
        <begin position="1"/>
        <end position="34"/>
    </location>
</feature>
<dbReference type="Gene3D" id="2.30.30.870">
    <property type="entry name" value="Pelota, domain A"/>
    <property type="match status" value="1"/>
</dbReference>
<dbReference type="RefSeq" id="XP_013790975.1">
    <property type="nucleotide sequence ID" value="XM_013935521.2"/>
</dbReference>
<feature type="domain" description="eRF1" evidence="1">
    <location>
        <begin position="42"/>
        <end position="173"/>
    </location>
</feature>
<dbReference type="SUPFAM" id="SSF53137">
    <property type="entry name" value="Translational machinery components"/>
    <property type="match status" value="1"/>
</dbReference>
<keyword evidence="4" id="KW-1185">Reference proteome</keyword>
<dbReference type="SUPFAM" id="SSF55315">
    <property type="entry name" value="L30e-like"/>
    <property type="match status" value="1"/>
</dbReference>
<dbReference type="InterPro" id="IPR042226">
    <property type="entry name" value="eFR1_2_sf"/>
</dbReference>
<dbReference type="InterPro" id="IPR058547">
    <property type="entry name" value="Pelota_N"/>
</dbReference>
<dbReference type="InterPro" id="IPR038069">
    <property type="entry name" value="Pelota/DOM34_N"/>
</dbReference>
<dbReference type="Pfam" id="PF26356">
    <property type="entry name" value="Pelota_N"/>
    <property type="match status" value="1"/>
</dbReference>
<dbReference type="PANTHER" id="PTHR10853:SF0">
    <property type="entry name" value="PROTEIN PELOTA HOMOLOG"/>
    <property type="match status" value="1"/>
</dbReference>
<dbReference type="Pfam" id="PF03464">
    <property type="entry name" value="eRF1_2"/>
    <property type="match status" value="1"/>
</dbReference>
<protein>
    <submittedName>
        <fullName evidence="5">Protein pelota-like isoform X1</fullName>
    </submittedName>
</protein>
<sequence length="289" mass="32508">MGAYHTIDLELNRKFTLVKAHWDSVALDRLDMACDPSQHADLAAVIMQEGLANVCLITASMTLVKAKIDVNIPRKRKGQCSQHEKGLNKFFESVLQAVLRHVNFDIVKCVLIASPGFVKDQFYDYVFQQAVKLDNKVLLENKSKFVLVHSSSGFKHSLKEILQDPIVQTKLSDTKAAGEVKALECFYTMLQTEPNRAFYGIKHVEKACEAQAIETLLISDNLFRCQDVAQRKRYVSLVDSVRECGGEVKLFSSLHISGEQLDQLTGVAALLRFPMPELEEEEISSEEDD</sequence>
<dbReference type="Gene3D" id="3.30.1330.30">
    <property type="match status" value="1"/>
</dbReference>
<feature type="domain" description="eRF1" evidence="2">
    <location>
        <begin position="177"/>
        <end position="275"/>
    </location>
</feature>
<gene>
    <name evidence="5" type="primary">LOC106474829</name>
</gene>
<proteinExistence type="predicted"/>
<dbReference type="SUPFAM" id="SSF159065">
    <property type="entry name" value="Dom34/Pelota N-terminal domain-like"/>
    <property type="match status" value="1"/>
</dbReference>
<evidence type="ECO:0000259" key="2">
    <source>
        <dbReference type="Pfam" id="PF03465"/>
    </source>
</evidence>
<evidence type="ECO:0000313" key="5">
    <source>
        <dbReference type="RefSeq" id="XP_013790975.1"/>
    </source>
</evidence>
<dbReference type="GeneID" id="106474829"/>
<dbReference type="InterPro" id="IPR005142">
    <property type="entry name" value="eRF1_3"/>
</dbReference>
<dbReference type="PANTHER" id="PTHR10853">
    <property type="entry name" value="PELOTA"/>
    <property type="match status" value="1"/>
</dbReference>
<dbReference type="InterPro" id="IPR005141">
    <property type="entry name" value="eRF1_2"/>
</dbReference>
<dbReference type="NCBIfam" id="TIGR00111">
    <property type="entry name" value="pelota"/>
    <property type="match status" value="1"/>
</dbReference>
<dbReference type="InterPro" id="IPR029064">
    <property type="entry name" value="Ribosomal_eL30-like_sf"/>
</dbReference>
<evidence type="ECO:0000313" key="4">
    <source>
        <dbReference type="Proteomes" id="UP000694941"/>
    </source>
</evidence>
<organism evidence="4 5">
    <name type="scientific">Limulus polyphemus</name>
    <name type="common">Atlantic horseshoe crab</name>
    <dbReference type="NCBI Taxonomy" id="6850"/>
    <lineage>
        <taxon>Eukaryota</taxon>
        <taxon>Metazoa</taxon>
        <taxon>Ecdysozoa</taxon>
        <taxon>Arthropoda</taxon>
        <taxon>Chelicerata</taxon>
        <taxon>Merostomata</taxon>
        <taxon>Xiphosura</taxon>
        <taxon>Limulidae</taxon>
        <taxon>Limulus</taxon>
    </lineage>
</organism>
<dbReference type="Gene3D" id="3.30.420.60">
    <property type="entry name" value="eRF1 domain 2"/>
    <property type="match status" value="1"/>
</dbReference>
<dbReference type="InterPro" id="IPR004405">
    <property type="entry name" value="TF_pelota"/>
</dbReference>
<reference evidence="5" key="1">
    <citation type="submission" date="2025-08" db="UniProtKB">
        <authorList>
            <consortium name="RefSeq"/>
        </authorList>
    </citation>
    <scope>IDENTIFICATION</scope>
    <source>
        <tissue evidence="5">Muscle</tissue>
    </source>
</reference>
<dbReference type="Pfam" id="PF03465">
    <property type="entry name" value="eRF1_3"/>
    <property type="match status" value="1"/>
</dbReference>
<accession>A0ABM1BYA3</accession>
<dbReference type="Proteomes" id="UP000694941">
    <property type="component" value="Unplaced"/>
</dbReference>
<evidence type="ECO:0000259" key="3">
    <source>
        <dbReference type="Pfam" id="PF26356"/>
    </source>
</evidence>
<name>A0ABM1BYA3_LIMPO</name>